<evidence type="ECO:0000313" key="2">
    <source>
        <dbReference type="Proteomes" id="UP000295531"/>
    </source>
</evidence>
<dbReference type="EMBL" id="SNXI01000003">
    <property type="protein sequence ID" value="TDP39169.1"/>
    <property type="molecule type" value="Genomic_DNA"/>
</dbReference>
<dbReference type="AlphaFoldDB" id="A0A4R6PMR6"/>
<organism evidence="1 2">
    <name type="scientific">Idiomarina aquatica</name>
    <dbReference type="NCBI Taxonomy" id="1327752"/>
    <lineage>
        <taxon>Bacteria</taxon>
        <taxon>Pseudomonadati</taxon>
        <taxon>Pseudomonadota</taxon>
        <taxon>Gammaproteobacteria</taxon>
        <taxon>Alteromonadales</taxon>
        <taxon>Idiomarinaceae</taxon>
        <taxon>Idiomarina</taxon>
    </lineage>
</organism>
<name>A0A4R6PMR6_9GAMM</name>
<dbReference type="Proteomes" id="UP000295531">
    <property type="component" value="Unassembled WGS sequence"/>
</dbReference>
<accession>A0A4R6PMR6</accession>
<comment type="caution">
    <text evidence="1">The sequence shown here is derived from an EMBL/GenBank/DDBJ whole genome shotgun (WGS) entry which is preliminary data.</text>
</comment>
<sequence>MKSKTWQIHIFCARCRIQPTENKPKPLCMAGLNPCGATEPEKLSQTFVLEVSDHD</sequence>
<proteinExistence type="predicted"/>
<reference evidence="1 2" key="1">
    <citation type="submission" date="2019-03" db="EMBL/GenBank/DDBJ databases">
        <title>Freshwater and sediment microbial communities from various areas in North America, analyzing microbe dynamics in response to fracking.</title>
        <authorList>
            <person name="Lamendella R."/>
        </authorList>
    </citation>
    <scope>NUCLEOTIDE SEQUENCE [LARGE SCALE GENOMIC DNA]</scope>
    <source>
        <strain evidence="1 2">18_TX</strain>
    </source>
</reference>
<keyword evidence="2" id="KW-1185">Reference proteome</keyword>
<protein>
    <submittedName>
        <fullName evidence="1">Uncharacterized protein</fullName>
    </submittedName>
</protein>
<gene>
    <name evidence="1" type="ORF">DEU29_10364</name>
</gene>
<evidence type="ECO:0000313" key="1">
    <source>
        <dbReference type="EMBL" id="TDP39169.1"/>
    </source>
</evidence>